<proteinExistence type="predicted"/>
<name>A0A8S8ZCH8_SORMA</name>
<organism evidence="2 3">
    <name type="scientific">Sordaria macrospora</name>
    <dbReference type="NCBI Taxonomy" id="5147"/>
    <lineage>
        <taxon>Eukaryota</taxon>
        <taxon>Fungi</taxon>
        <taxon>Dikarya</taxon>
        <taxon>Ascomycota</taxon>
        <taxon>Pezizomycotina</taxon>
        <taxon>Sordariomycetes</taxon>
        <taxon>Sordariomycetidae</taxon>
        <taxon>Sordariales</taxon>
        <taxon>Sordariaceae</taxon>
        <taxon>Sordaria</taxon>
    </lineage>
</organism>
<evidence type="ECO:0000313" key="2">
    <source>
        <dbReference type="EMBL" id="KAA8623936.1"/>
    </source>
</evidence>
<feature type="region of interest" description="Disordered" evidence="1">
    <location>
        <begin position="321"/>
        <end position="343"/>
    </location>
</feature>
<sequence length="343" mass="38863">MPVSFQNAQGIREYLEDASRHRDPHLPALWNVISKSHLLPAFSHMKTAANRNRLSVTIQVNLIDPATKAIRSFAEFTHRRAYDPMYGRFAESVYEWLIFLHRADLTAEGLAKIGHTKPGLVEKLKKTLASHEIGHPRKARARENHPAGQAYKRIYMTEADFMVGEGAMEYLGRPNAQILESQIRDIPTSETEKLRYVDEMVTALKNMAGKLPGFENQVNHVKKTSASIFETLAWRLFVSPHPSYSAYMRNPLTICYIGRFPSSPAGNAQGLALGYRLLLAQVLHLESSLEGFNPLHEHQQSGRRQLVPQLLHYPLCRRPLQGGVAEEPESQDEHRQESEEARG</sequence>
<gene>
    <name evidence="2" type="ORF">SMACR_09655</name>
</gene>
<feature type="compositionally biased region" description="Basic and acidic residues" evidence="1">
    <location>
        <begin position="331"/>
        <end position="343"/>
    </location>
</feature>
<dbReference type="Proteomes" id="UP000433876">
    <property type="component" value="Unassembled WGS sequence"/>
</dbReference>
<evidence type="ECO:0000313" key="3">
    <source>
        <dbReference type="Proteomes" id="UP000433876"/>
    </source>
</evidence>
<accession>A0A8S8ZCH8</accession>
<comment type="caution">
    <text evidence="2">The sequence shown here is derived from an EMBL/GenBank/DDBJ whole genome shotgun (WGS) entry which is preliminary data.</text>
</comment>
<dbReference type="VEuPathDB" id="FungiDB:SMAC_09655"/>
<evidence type="ECO:0000256" key="1">
    <source>
        <dbReference type="SAM" id="MobiDB-lite"/>
    </source>
</evidence>
<protein>
    <submittedName>
        <fullName evidence="2">Uncharacterized protein</fullName>
    </submittedName>
</protein>
<dbReference type="EMBL" id="NMPR01000291">
    <property type="protein sequence ID" value="KAA8623936.1"/>
    <property type="molecule type" value="Genomic_DNA"/>
</dbReference>
<reference evidence="2 3" key="1">
    <citation type="submission" date="2017-07" db="EMBL/GenBank/DDBJ databases">
        <title>Genome sequence of the Sordaria macrospora wild type strain R19027.</title>
        <authorList>
            <person name="Nowrousian M."/>
            <person name="Teichert I."/>
            <person name="Kueck U."/>
        </authorList>
    </citation>
    <scope>NUCLEOTIDE SEQUENCE [LARGE SCALE GENOMIC DNA]</scope>
    <source>
        <strain evidence="2 3">R19027</strain>
        <tissue evidence="2">Mycelium</tissue>
    </source>
</reference>
<dbReference type="AlphaFoldDB" id="A0A8S8ZCH8"/>